<accession>A0A7G9S798</accession>
<sequence length="91" mass="9722">MARSPTRRSSGFTDELQGFVDTGDTVAALDLAAQIFGARRASRFVGALQAGVISMDELKGAHGTIGDTILGVCEEMMGLLRLWLSPRPLRS</sequence>
<proteinExistence type="predicted"/>
<protein>
    <submittedName>
        <fullName evidence="1">Uncharacterized protein</fullName>
    </submittedName>
</protein>
<reference evidence="1 2" key="1">
    <citation type="submission" date="2020-08" db="EMBL/GenBank/DDBJ databases">
        <title>Genome sequence of Leucobacter denitrificans KACC 14055T.</title>
        <authorList>
            <person name="Hyun D.-W."/>
            <person name="Bae J.-W."/>
        </authorList>
    </citation>
    <scope>NUCLEOTIDE SEQUENCE [LARGE SCALE GENOMIC DNA]</scope>
    <source>
        <strain evidence="1 2">KACC 14055</strain>
    </source>
</reference>
<dbReference type="Proteomes" id="UP000515934">
    <property type="component" value="Chromosome"/>
</dbReference>
<dbReference type="EMBL" id="CP060716">
    <property type="protein sequence ID" value="QNN63723.1"/>
    <property type="molecule type" value="Genomic_DNA"/>
</dbReference>
<dbReference type="AlphaFoldDB" id="A0A7G9S798"/>
<keyword evidence="2" id="KW-1185">Reference proteome</keyword>
<dbReference type="KEGG" id="ldn:H9L06_05400"/>
<gene>
    <name evidence="1" type="ORF">H9L06_05400</name>
</gene>
<evidence type="ECO:0000313" key="1">
    <source>
        <dbReference type="EMBL" id="QNN63723.1"/>
    </source>
</evidence>
<dbReference type="RefSeq" id="WP_187556181.1">
    <property type="nucleotide sequence ID" value="NZ_CP060716.1"/>
</dbReference>
<evidence type="ECO:0000313" key="2">
    <source>
        <dbReference type="Proteomes" id="UP000515934"/>
    </source>
</evidence>
<organism evidence="1 2">
    <name type="scientific">Leucobacter denitrificans</name>
    <dbReference type="NCBI Taxonomy" id="683042"/>
    <lineage>
        <taxon>Bacteria</taxon>
        <taxon>Bacillati</taxon>
        <taxon>Actinomycetota</taxon>
        <taxon>Actinomycetes</taxon>
        <taxon>Micrococcales</taxon>
        <taxon>Microbacteriaceae</taxon>
        <taxon>Leucobacter</taxon>
    </lineage>
</organism>
<name>A0A7G9S798_9MICO</name>